<proteinExistence type="predicted"/>
<accession>A0A1M7TJR4</accession>
<sequence length="51" mass="5685">MTVLLVLIPISTALGFAGLCAFLWSLRADQYRDLEGDAARILFDEDDKPRS</sequence>
<organism evidence="1 2">
    <name type="scientific">Oceanicella actignis</name>
    <dbReference type="NCBI Taxonomy" id="1189325"/>
    <lineage>
        <taxon>Bacteria</taxon>
        <taxon>Pseudomonadati</taxon>
        <taxon>Pseudomonadota</taxon>
        <taxon>Alphaproteobacteria</taxon>
        <taxon>Rhodobacterales</taxon>
        <taxon>Paracoccaceae</taxon>
        <taxon>Oceanicella</taxon>
    </lineage>
</organism>
<name>A0A1M7TJR4_9RHOB</name>
<keyword evidence="2" id="KW-1185">Reference proteome</keyword>
<dbReference type="AlphaFoldDB" id="A0A1M7TJR4"/>
<dbReference type="PANTHER" id="PTHR41532">
    <property type="entry name" value="FIXS PROTEIN"/>
    <property type="match status" value="1"/>
</dbReference>
<dbReference type="Proteomes" id="UP000184066">
    <property type="component" value="Unassembled WGS sequence"/>
</dbReference>
<dbReference type="STRING" id="1189325.SAMN04488119_10758"/>
<dbReference type="Pfam" id="PF03597">
    <property type="entry name" value="FixS"/>
    <property type="match status" value="1"/>
</dbReference>
<dbReference type="PANTHER" id="PTHR41532:SF1">
    <property type="entry name" value="FIXS PROTEIN"/>
    <property type="match status" value="1"/>
</dbReference>
<protein>
    <submittedName>
        <fullName evidence="1">Cytochrome oxidase maturation protein, cbb3-type</fullName>
    </submittedName>
</protein>
<dbReference type="NCBIfam" id="TIGR00847">
    <property type="entry name" value="ccoS"/>
    <property type="match status" value="1"/>
</dbReference>
<dbReference type="RefSeq" id="WP_072747687.1">
    <property type="nucleotide sequence ID" value="NZ_FOHL01000007.1"/>
</dbReference>
<dbReference type="EMBL" id="FRDL01000007">
    <property type="protein sequence ID" value="SHN70936.1"/>
    <property type="molecule type" value="Genomic_DNA"/>
</dbReference>
<reference evidence="1 2" key="1">
    <citation type="submission" date="2016-12" db="EMBL/GenBank/DDBJ databases">
        <authorList>
            <person name="Song W.-J."/>
            <person name="Kurnit D.M."/>
        </authorList>
    </citation>
    <scope>NUCLEOTIDE SEQUENCE [LARGE SCALE GENOMIC DNA]</scope>
    <source>
        <strain evidence="1 2">CGMCC 1.10808</strain>
    </source>
</reference>
<evidence type="ECO:0000313" key="1">
    <source>
        <dbReference type="EMBL" id="SHN70936.1"/>
    </source>
</evidence>
<evidence type="ECO:0000313" key="2">
    <source>
        <dbReference type="Proteomes" id="UP000184066"/>
    </source>
</evidence>
<dbReference type="InterPro" id="IPR004714">
    <property type="entry name" value="Cyt_oxidase_maturation_cbb3"/>
</dbReference>
<dbReference type="OrthoDB" id="9802763at2"/>
<gene>
    <name evidence="1" type="ORF">SAMN05216200_10757</name>
</gene>